<sequence length="84" mass="9463">MTHVELQFSNCKNVEEIKVLVGDILGAGAWEKLSQSLLEEAMIKNWKEQKDFQAVINDIENSKINNAFDASVKATIIEKIENAK</sequence>
<geneLocation type="plasmid" evidence="2">
    <name>pfdu301g</name>
</geneLocation>
<name>A0A6M6DN03_PRIMG</name>
<reference evidence="1 2" key="1">
    <citation type="submission" date="2019-10" db="EMBL/GenBank/DDBJ databases">
        <title>Complete genome sequences for adaption low water activity.</title>
        <authorList>
            <person name="Zhao L."/>
            <person name="Zhong J."/>
        </authorList>
    </citation>
    <scope>NUCLEOTIDE SEQUENCE [LARGE SCALE GENOMIC DNA]</scope>
    <source>
        <strain evidence="1 2">FDU301</strain>
        <plasmid evidence="2">pfdu301g</plasmid>
    </source>
</reference>
<dbReference type="EMBL" id="CP045269">
    <property type="protein sequence ID" value="QJX74736.1"/>
    <property type="molecule type" value="Genomic_DNA"/>
</dbReference>
<dbReference type="AlphaFoldDB" id="A0A6M6DN03"/>
<protein>
    <submittedName>
        <fullName evidence="1">Uncharacterized protein</fullName>
    </submittedName>
</protein>
<keyword evidence="1" id="KW-0614">Plasmid</keyword>
<evidence type="ECO:0000313" key="1">
    <source>
        <dbReference type="EMBL" id="QJX74736.1"/>
    </source>
</evidence>
<dbReference type="Proteomes" id="UP000501076">
    <property type="component" value="Plasmid pFDU301G"/>
</dbReference>
<organism evidence="1 2">
    <name type="scientific">Priestia megaterium</name>
    <name type="common">Bacillus megaterium</name>
    <dbReference type="NCBI Taxonomy" id="1404"/>
    <lineage>
        <taxon>Bacteria</taxon>
        <taxon>Bacillati</taxon>
        <taxon>Bacillota</taxon>
        <taxon>Bacilli</taxon>
        <taxon>Bacillales</taxon>
        <taxon>Bacillaceae</taxon>
        <taxon>Priestia</taxon>
    </lineage>
</organism>
<accession>A0A6M6DN03</accession>
<proteinExistence type="predicted"/>
<evidence type="ECO:0000313" key="2">
    <source>
        <dbReference type="Proteomes" id="UP000501076"/>
    </source>
</evidence>
<dbReference type="RefSeq" id="WP_171776453.1">
    <property type="nucleotide sequence ID" value="NZ_CP045269.1"/>
</dbReference>
<gene>
    <name evidence="1" type="ORF">FDZ14_00525</name>
</gene>